<reference evidence="2" key="1">
    <citation type="journal article" date="2023" name="BMC Genomics">
        <title>Chromosome-level genome assemblies of Cutaneotrichosporon spp. (Trichosporonales, Basidiomycota) reveal imbalanced evolution between nucleotide sequences and chromosome synteny.</title>
        <authorList>
            <person name="Kobayashi Y."/>
            <person name="Kayamori A."/>
            <person name="Aoki K."/>
            <person name="Shiwa Y."/>
            <person name="Matsutani M."/>
            <person name="Fujita N."/>
            <person name="Sugita T."/>
            <person name="Iwasaki W."/>
            <person name="Tanaka N."/>
            <person name="Takashima M."/>
        </authorList>
    </citation>
    <scope>NUCLEOTIDE SEQUENCE</scope>
    <source>
        <strain evidence="2">HIS019</strain>
    </source>
</reference>
<dbReference type="RefSeq" id="XP_060457400.1">
    <property type="nucleotide sequence ID" value="XM_060600847.1"/>
</dbReference>
<evidence type="ECO:0000256" key="1">
    <source>
        <dbReference type="SAM" id="Phobius"/>
    </source>
</evidence>
<dbReference type="Proteomes" id="UP001233271">
    <property type="component" value="Chromosome 4"/>
</dbReference>
<dbReference type="InterPro" id="IPR013078">
    <property type="entry name" value="His_Pase_superF_clade-1"/>
</dbReference>
<dbReference type="SMART" id="SM00855">
    <property type="entry name" value="PGAM"/>
    <property type="match status" value="1"/>
</dbReference>
<keyword evidence="3" id="KW-1185">Reference proteome</keyword>
<dbReference type="GeneID" id="85496005"/>
<dbReference type="KEGG" id="ccac:CcaHIS019_0409550"/>
<dbReference type="PANTHER" id="PTHR48100:SF1">
    <property type="entry name" value="HISTIDINE PHOSPHATASE FAMILY PROTEIN-RELATED"/>
    <property type="match status" value="1"/>
</dbReference>
<keyword evidence="1" id="KW-0812">Transmembrane</keyword>
<dbReference type="Pfam" id="PF00300">
    <property type="entry name" value="His_Phos_1"/>
    <property type="match status" value="1"/>
</dbReference>
<protein>
    <recommendedName>
        <fullName evidence="4">Phosphoglycerate mutase-like protein</fullName>
    </recommendedName>
</protein>
<dbReference type="Gene3D" id="3.40.50.1240">
    <property type="entry name" value="Phosphoglycerate mutase-like"/>
    <property type="match status" value="1"/>
</dbReference>
<organism evidence="2 3">
    <name type="scientific">Cutaneotrichosporon cavernicola</name>
    <dbReference type="NCBI Taxonomy" id="279322"/>
    <lineage>
        <taxon>Eukaryota</taxon>
        <taxon>Fungi</taxon>
        <taxon>Dikarya</taxon>
        <taxon>Basidiomycota</taxon>
        <taxon>Agaricomycotina</taxon>
        <taxon>Tremellomycetes</taxon>
        <taxon>Trichosporonales</taxon>
        <taxon>Trichosporonaceae</taxon>
        <taxon>Cutaneotrichosporon</taxon>
    </lineage>
</organism>
<dbReference type="AlphaFoldDB" id="A0AA48L554"/>
<evidence type="ECO:0000313" key="2">
    <source>
        <dbReference type="EMBL" id="BEI92135.1"/>
    </source>
</evidence>
<dbReference type="PANTHER" id="PTHR48100">
    <property type="entry name" value="BROAD-SPECIFICITY PHOSPHATASE YOR283W-RELATED"/>
    <property type="match status" value="1"/>
</dbReference>
<evidence type="ECO:0000313" key="3">
    <source>
        <dbReference type="Proteomes" id="UP001233271"/>
    </source>
</evidence>
<keyword evidence="1" id="KW-1133">Transmembrane helix</keyword>
<dbReference type="SUPFAM" id="SSF53254">
    <property type="entry name" value="Phosphoglycerate mutase-like"/>
    <property type="match status" value="1"/>
</dbReference>
<evidence type="ECO:0008006" key="4">
    <source>
        <dbReference type="Google" id="ProtNLM"/>
    </source>
</evidence>
<dbReference type="EMBL" id="AP028215">
    <property type="protein sequence ID" value="BEI92135.1"/>
    <property type="molecule type" value="Genomic_DNA"/>
</dbReference>
<keyword evidence="1" id="KW-0472">Membrane</keyword>
<dbReference type="GO" id="GO:0016791">
    <property type="term" value="F:phosphatase activity"/>
    <property type="evidence" value="ECO:0007669"/>
    <property type="project" value="TreeGrafter"/>
</dbReference>
<dbReference type="GO" id="GO:0005737">
    <property type="term" value="C:cytoplasm"/>
    <property type="evidence" value="ECO:0007669"/>
    <property type="project" value="TreeGrafter"/>
</dbReference>
<dbReference type="CDD" id="cd07067">
    <property type="entry name" value="HP_PGM_like"/>
    <property type="match status" value="1"/>
</dbReference>
<gene>
    <name evidence="2" type="primary">PMU1</name>
    <name evidence="2" type="ORF">CcaverHIS019_0409550</name>
</gene>
<feature type="transmembrane region" description="Helical" evidence="1">
    <location>
        <begin position="28"/>
        <end position="45"/>
    </location>
</feature>
<dbReference type="InterPro" id="IPR050275">
    <property type="entry name" value="PGM_Phosphatase"/>
</dbReference>
<proteinExistence type="predicted"/>
<dbReference type="InterPro" id="IPR029033">
    <property type="entry name" value="His_PPase_superfam"/>
</dbReference>
<name>A0AA48L554_9TREE</name>
<accession>A0AA48L554</accession>
<sequence length="393" mass="43152">MGGHSPYLPFADQAIDTPIPTQRRRRPCLLRVAMLAITLLLLLYLPRSNLPYTLGVKSSCIYNPRNGTDPFRGKTLAPSNYSVVTGLFRQTEPDFDPEGHVADLNRHADASTTYKVIYIARHGEGYHNVAESHYGTPAWNCYWSLLNGDGNLTWGPDPTLTPLGEGQAERANAGWKEQIKEGVPLPQVLYSSPFARAAATLHITWKDLLLKKGFVPLVMEQWRENIGLHTCDLRRSKAQIGEVFPHFAFEPSFTEHDPYWDATYIETEPQRAVRMRMALNELFARDARTFISITAHSGVINAFFNAIGHTPFQVQTGGFVPVVIKAVSYPSATMSAIIRGQSGIAPSCTADPAPASLMTGGARVSAQPTWYPPCGDGCTPTPVTGILPASTMP</sequence>